<dbReference type="Pfam" id="PF01594">
    <property type="entry name" value="AI-2E_transport"/>
    <property type="match status" value="1"/>
</dbReference>
<proteinExistence type="inferred from homology"/>
<evidence type="ECO:0000256" key="8">
    <source>
        <dbReference type="SAM" id="Phobius"/>
    </source>
</evidence>
<feature type="transmembrane region" description="Helical" evidence="8">
    <location>
        <begin position="150"/>
        <end position="183"/>
    </location>
</feature>
<keyword evidence="3" id="KW-0813">Transport</keyword>
<dbReference type="EMBL" id="MJAT01000022">
    <property type="protein sequence ID" value="OEH85310.1"/>
    <property type="molecule type" value="Genomic_DNA"/>
</dbReference>
<dbReference type="GO" id="GO:0005886">
    <property type="term" value="C:plasma membrane"/>
    <property type="evidence" value="ECO:0007669"/>
    <property type="project" value="UniProtKB-SubCell"/>
</dbReference>
<dbReference type="RefSeq" id="WP_069702136.1">
    <property type="nucleotide sequence ID" value="NZ_MJAT01000022.1"/>
</dbReference>
<dbReference type="InterPro" id="IPR002549">
    <property type="entry name" value="AI-2E-like"/>
</dbReference>
<organism evidence="9 10">
    <name type="scientific">Desulfuribacillus stibiiarsenatis</name>
    <dbReference type="NCBI Taxonomy" id="1390249"/>
    <lineage>
        <taxon>Bacteria</taxon>
        <taxon>Bacillati</taxon>
        <taxon>Bacillota</taxon>
        <taxon>Desulfuribacillia</taxon>
        <taxon>Desulfuribacillales</taxon>
        <taxon>Desulfuribacillaceae</taxon>
        <taxon>Desulfuribacillus</taxon>
    </lineage>
</organism>
<dbReference type="PANTHER" id="PTHR21716">
    <property type="entry name" value="TRANSMEMBRANE PROTEIN"/>
    <property type="match status" value="1"/>
</dbReference>
<gene>
    <name evidence="9" type="ORF">BHU72_04235</name>
</gene>
<dbReference type="PANTHER" id="PTHR21716:SF53">
    <property type="entry name" value="PERMEASE PERM-RELATED"/>
    <property type="match status" value="1"/>
</dbReference>
<feature type="transmembrane region" description="Helical" evidence="8">
    <location>
        <begin position="33"/>
        <end position="53"/>
    </location>
</feature>
<accession>A0A1E5L5B6</accession>
<evidence type="ECO:0000256" key="1">
    <source>
        <dbReference type="ARBA" id="ARBA00004651"/>
    </source>
</evidence>
<feature type="transmembrane region" description="Helical" evidence="8">
    <location>
        <begin position="220"/>
        <end position="240"/>
    </location>
</feature>
<protein>
    <submittedName>
        <fullName evidence="9">AI-2E family transporter</fullName>
    </submittedName>
</protein>
<dbReference type="Proteomes" id="UP000095255">
    <property type="component" value="Unassembled WGS sequence"/>
</dbReference>
<evidence type="ECO:0000256" key="3">
    <source>
        <dbReference type="ARBA" id="ARBA00022448"/>
    </source>
</evidence>
<evidence type="ECO:0000256" key="5">
    <source>
        <dbReference type="ARBA" id="ARBA00022692"/>
    </source>
</evidence>
<evidence type="ECO:0000313" key="9">
    <source>
        <dbReference type="EMBL" id="OEH85310.1"/>
    </source>
</evidence>
<evidence type="ECO:0000256" key="4">
    <source>
        <dbReference type="ARBA" id="ARBA00022475"/>
    </source>
</evidence>
<evidence type="ECO:0000256" key="6">
    <source>
        <dbReference type="ARBA" id="ARBA00022989"/>
    </source>
</evidence>
<feature type="transmembrane region" description="Helical" evidence="8">
    <location>
        <begin position="6"/>
        <end position="26"/>
    </location>
</feature>
<evidence type="ECO:0000313" key="10">
    <source>
        <dbReference type="Proteomes" id="UP000095255"/>
    </source>
</evidence>
<dbReference type="OrthoDB" id="9793390at2"/>
<keyword evidence="10" id="KW-1185">Reference proteome</keyword>
<reference evidence="9 10" key="1">
    <citation type="submission" date="2016-09" db="EMBL/GenBank/DDBJ databases">
        <title>Desulfuribacillus arsenicus sp. nov., an obligately anaerobic, dissimilatory arsenic- and antimonate-reducing bacterium isolated from anoxic sediments.</title>
        <authorList>
            <person name="Abin C.A."/>
            <person name="Hollibaugh J.T."/>
        </authorList>
    </citation>
    <scope>NUCLEOTIDE SEQUENCE [LARGE SCALE GENOMIC DNA]</scope>
    <source>
        <strain evidence="9 10">MLFW-2</strain>
    </source>
</reference>
<feature type="transmembrane region" description="Helical" evidence="8">
    <location>
        <begin position="272"/>
        <end position="293"/>
    </location>
</feature>
<name>A0A1E5L5B6_9FIRM</name>
<comment type="subcellular location">
    <subcellularLocation>
        <location evidence="1">Cell membrane</location>
        <topology evidence="1">Multi-pass membrane protein</topology>
    </subcellularLocation>
</comment>
<comment type="caution">
    <text evidence="9">The sequence shown here is derived from an EMBL/GenBank/DDBJ whole genome shotgun (WGS) entry which is preliminary data.</text>
</comment>
<keyword evidence="4" id="KW-1003">Cell membrane</keyword>
<keyword evidence="5 8" id="KW-0812">Transmembrane</keyword>
<dbReference type="AlphaFoldDB" id="A0A1E5L5B6"/>
<feature type="transmembrane region" description="Helical" evidence="8">
    <location>
        <begin position="73"/>
        <end position="94"/>
    </location>
</feature>
<feature type="transmembrane region" description="Helical" evidence="8">
    <location>
        <begin position="305"/>
        <end position="324"/>
    </location>
</feature>
<evidence type="ECO:0000256" key="7">
    <source>
        <dbReference type="ARBA" id="ARBA00023136"/>
    </source>
</evidence>
<feature type="transmembrane region" description="Helical" evidence="8">
    <location>
        <begin position="247"/>
        <end position="266"/>
    </location>
</feature>
<keyword evidence="6 8" id="KW-1133">Transmembrane helix</keyword>
<evidence type="ECO:0000256" key="2">
    <source>
        <dbReference type="ARBA" id="ARBA00009773"/>
    </source>
</evidence>
<comment type="similarity">
    <text evidence="2">Belongs to the autoinducer-2 exporter (AI-2E) (TC 2.A.86) family.</text>
</comment>
<sequence>MLDSPYFRFAIWVLVLFLIILVGSQISFIFHPLVVIVQTVFFPILLSGVLYYLMVPTVDRLTEKRVPRGIAILLIYLAFAIVVTILVLVLGPILQRQIGSLIENAPTIVNGIRVRLLELQDHPYVLQLAQQESFTFEDLARRLSQYINQIFVSVVNNVASFFGTLTNVFTTLLMIPFILFYMLQSGEKLPGAMTRFLPKHHQKEGKSIIYDMDRTLSAFIQGQIIVCLCVGVLCYIGFMLIGIDYPLILAIVAMVTNVIPFVGPFIGAIPAIIVAILHSPTMVVKVAIVIIIVQQIESMFISPRIMGDKLAIHPVTIILIILIAGRLAGFLGLILAIPTYAILKVIASYMYRFVKLRMGWDHK</sequence>
<dbReference type="STRING" id="1390249.BHU72_04235"/>
<dbReference type="GO" id="GO:0055085">
    <property type="term" value="P:transmembrane transport"/>
    <property type="evidence" value="ECO:0007669"/>
    <property type="project" value="TreeGrafter"/>
</dbReference>
<keyword evidence="7 8" id="KW-0472">Membrane</keyword>